<accession>A0ABS9P0L0</accession>
<keyword evidence="3" id="KW-0677">Repeat</keyword>
<dbReference type="PROSITE" id="PS00198">
    <property type="entry name" value="4FE4S_FER_1"/>
    <property type="match status" value="2"/>
</dbReference>
<feature type="domain" description="4Fe-4S ferredoxin-type" evidence="6">
    <location>
        <begin position="136"/>
        <end position="167"/>
    </location>
</feature>
<keyword evidence="4" id="KW-0408">Iron</keyword>
<dbReference type="Pfam" id="PF12838">
    <property type="entry name" value="Fer4_7"/>
    <property type="match status" value="2"/>
</dbReference>
<evidence type="ECO:0000259" key="6">
    <source>
        <dbReference type="PROSITE" id="PS51379"/>
    </source>
</evidence>
<organism evidence="7 8">
    <name type="scientific">Ruegeria alba</name>
    <dbReference type="NCBI Taxonomy" id="2916756"/>
    <lineage>
        <taxon>Bacteria</taxon>
        <taxon>Pseudomonadati</taxon>
        <taxon>Pseudomonadota</taxon>
        <taxon>Alphaproteobacteria</taxon>
        <taxon>Rhodobacterales</taxon>
        <taxon>Roseobacteraceae</taxon>
        <taxon>Ruegeria</taxon>
    </lineage>
</organism>
<dbReference type="InterPro" id="IPR050157">
    <property type="entry name" value="PSI_iron-sulfur_center"/>
</dbReference>
<evidence type="ECO:0000313" key="8">
    <source>
        <dbReference type="Proteomes" id="UP001165279"/>
    </source>
</evidence>
<dbReference type="CDD" id="cd10564">
    <property type="entry name" value="NapF_like"/>
    <property type="match status" value="1"/>
</dbReference>
<evidence type="ECO:0000256" key="1">
    <source>
        <dbReference type="ARBA" id="ARBA00022485"/>
    </source>
</evidence>
<keyword evidence="8" id="KW-1185">Reference proteome</keyword>
<gene>
    <name evidence="7" type="primary">napF</name>
    <name evidence="7" type="ORF">MB818_17580</name>
</gene>
<sequence>MDQLTVVHRASRAACQQSHAIIRIDLENDLSQFVGAPATIRMIKRHFARKCPEIHHAHVPIKRQWHGTCFGSQYGMDKTLMPKHSRRDILRGAFRESREPVIRPPGAQPEFDRLCDDCGHCSRACPQRIVRHAASGGPKLDFYHGPCTFCGDCAQACPTGALAVEDQVDWPWRATILKTCLSFRGISCRTCEDACEHRAIRFRLQTGGRAVPVLDQEQCTGCGECAFTCPAQSVAFERPKPAKTEITA</sequence>
<evidence type="ECO:0000313" key="7">
    <source>
        <dbReference type="EMBL" id="MCG6560025.1"/>
    </source>
</evidence>
<dbReference type="Proteomes" id="UP001165279">
    <property type="component" value="Unassembled WGS sequence"/>
</dbReference>
<dbReference type="InterPro" id="IPR017900">
    <property type="entry name" value="4Fe4S_Fe_S_CS"/>
</dbReference>
<keyword evidence="1" id="KW-0004">4Fe-4S</keyword>
<protein>
    <submittedName>
        <fullName evidence="7">Ferredoxin-type protein NapF</fullName>
    </submittedName>
</protein>
<comment type="caution">
    <text evidence="7">The sequence shown here is derived from an EMBL/GenBank/DDBJ whole genome shotgun (WGS) entry which is preliminary data.</text>
</comment>
<dbReference type="InterPro" id="IPR004496">
    <property type="entry name" value="NapF"/>
</dbReference>
<dbReference type="NCBIfam" id="TIGR00402">
    <property type="entry name" value="napF"/>
    <property type="match status" value="1"/>
</dbReference>
<dbReference type="InterPro" id="IPR017896">
    <property type="entry name" value="4Fe4S_Fe-S-bd"/>
</dbReference>
<dbReference type="PANTHER" id="PTHR24960">
    <property type="entry name" value="PHOTOSYSTEM I IRON-SULFUR CENTER-RELATED"/>
    <property type="match status" value="1"/>
</dbReference>
<evidence type="ECO:0000256" key="4">
    <source>
        <dbReference type="ARBA" id="ARBA00023004"/>
    </source>
</evidence>
<dbReference type="EMBL" id="JAKOEM010000020">
    <property type="protein sequence ID" value="MCG6560025.1"/>
    <property type="molecule type" value="Genomic_DNA"/>
</dbReference>
<proteinExistence type="predicted"/>
<evidence type="ECO:0000256" key="3">
    <source>
        <dbReference type="ARBA" id="ARBA00022737"/>
    </source>
</evidence>
<keyword evidence="5" id="KW-0411">Iron-sulfur</keyword>
<dbReference type="PANTHER" id="PTHR24960:SF79">
    <property type="entry name" value="PHOTOSYSTEM I IRON-SULFUR CENTER"/>
    <property type="match status" value="1"/>
</dbReference>
<keyword evidence="2" id="KW-0479">Metal-binding</keyword>
<evidence type="ECO:0000256" key="2">
    <source>
        <dbReference type="ARBA" id="ARBA00022723"/>
    </source>
</evidence>
<dbReference type="PROSITE" id="PS51379">
    <property type="entry name" value="4FE4S_FER_2"/>
    <property type="match status" value="3"/>
</dbReference>
<dbReference type="Gene3D" id="3.30.70.20">
    <property type="match status" value="2"/>
</dbReference>
<dbReference type="SUPFAM" id="SSF54862">
    <property type="entry name" value="4Fe-4S ferredoxins"/>
    <property type="match status" value="1"/>
</dbReference>
<reference evidence="7" key="1">
    <citation type="submission" date="2022-02" db="EMBL/GenBank/DDBJ databases">
        <title>The genome sequence of Ruegeria sp. 1NDH52C.</title>
        <authorList>
            <person name="Du J."/>
        </authorList>
    </citation>
    <scope>NUCLEOTIDE SEQUENCE</scope>
    <source>
        <strain evidence="7">1NDH52C</strain>
    </source>
</reference>
<evidence type="ECO:0000256" key="5">
    <source>
        <dbReference type="ARBA" id="ARBA00023014"/>
    </source>
</evidence>
<name>A0ABS9P0L0_9RHOB</name>
<feature type="domain" description="4Fe-4S ferredoxin-type" evidence="6">
    <location>
        <begin position="107"/>
        <end position="135"/>
    </location>
</feature>
<feature type="domain" description="4Fe-4S ferredoxin-type" evidence="6">
    <location>
        <begin position="210"/>
        <end position="239"/>
    </location>
</feature>